<dbReference type="AlphaFoldDB" id="A0A7D9LJ26"/>
<comment type="caution">
    <text evidence="1">The sequence shown here is derived from an EMBL/GenBank/DDBJ whole genome shotgun (WGS) entry which is preliminary data.</text>
</comment>
<evidence type="ECO:0000313" key="1">
    <source>
        <dbReference type="EMBL" id="CAB4031793.1"/>
    </source>
</evidence>
<keyword evidence="2" id="KW-1185">Reference proteome</keyword>
<reference evidence="1" key="1">
    <citation type="submission" date="2020-04" db="EMBL/GenBank/DDBJ databases">
        <authorList>
            <person name="Alioto T."/>
            <person name="Alioto T."/>
            <person name="Gomez Garrido J."/>
        </authorList>
    </citation>
    <scope>NUCLEOTIDE SEQUENCE</scope>
    <source>
        <strain evidence="1">A484AB</strain>
    </source>
</reference>
<name>A0A7D9LJ26_PARCT</name>
<evidence type="ECO:0000313" key="2">
    <source>
        <dbReference type="Proteomes" id="UP001152795"/>
    </source>
</evidence>
<sequence length="764" mass="86043">ARLEKLNKISTANKKRDFENQVERVQAVARVIKGEGLILDPKNKYVRELIKRSSVRTLKDGTEVLVFRSEQGIDKSGTQIMKRGKTKNLVYSKDSPALREYKDLLKKIKEPQFDDSDEEYADRENIELIDISAKLGDLPGLTMQENNELRGVLNPPDGSSIEGRTGPNGALQVQADYFNEAIGETVERATSAEGTTEYNSLIERIDSLKEARDRTLEQRTVEEAREAQLEDISRLRRFIDWVGKEKVGLVGIAVSTASLITALLIHARGAIVKTAKATGKVAKTLANLAKKAGPILVPILNAVATALSWGAKGITWLASHLWVVVVAGEDEEREDYRIPQTEDRNDSDYDTVTDRDMINIMFGQTSDESMEGDRWATFASILNGLPADRSETLNETVDEYMNWLDDSDSDLDSDETFDISEDDRFNIISYIENRFGTSIGDIDGDEGYPRWVYEFIINERGYSSPPRVPAYIAAINEEEKYHRLNLEILKLIDSDPSQHQKAFDRVIEIIRELPKGNRTLDYSLDRFLGDGMEDWDVQGGSRELNVIDNYINDRFGIRTRYIKVGKIYPKWVNEIAGDSREYFRLRDEAMVGERDTVPDFGEEQDYYERWRATIISSIGLRRYREALKKRGVTEKEFIDLVAKKSRKLLMVKKIYDDHMNEIRRLRDWAKENKSPLGAAIASVTVAVILVEVLSRVALSSGSSYTARAANKVRPDNKGSPSIADVVRSAVAKALDAVSDLTLWLAGNLWAAGLGIAVVVYAVNS</sequence>
<protein>
    <submittedName>
        <fullName evidence="1">Uncharacterized protein</fullName>
    </submittedName>
</protein>
<gene>
    <name evidence="1" type="ORF">PACLA_8A009707</name>
</gene>
<organism evidence="1 2">
    <name type="scientific">Paramuricea clavata</name>
    <name type="common">Red gorgonian</name>
    <name type="synonym">Violescent sea-whip</name>
    <dbReference type="NCBI Taxonomy" id="317549"/>
    <lineage>
        <taxon>Eukaryota</taxon>
        <taxon>Metazoa</taxon>
        <taxon>Cnidaria</taxon>
        <taxon>Anthozoa</taxon>
        <taxon>Octocorallia</taxon>
        <taxon>Malacalcyonacea</taxon>
        <taxon>Plexauridae</taxon>
        <taxon>Paramuricea</taxon>
    </lineage>
</organism>
<dbReference type="Proteomes" id="UP001152795">
    <property type="component" value="Unassembled WGS sequence"/>
</dbReference>
<dbReference type="EMBL" id="CACRXK020017904">
    <property type="protein sequence ID" value="CAB4031793.1"/>
    <property type="molecule type" value="Genomic_DNA"/>
</dbReference>
<proteinExistence type="predicted"/>
<accession>A0A7D9LJ26</accession>
<feature type="non-terminal residue" evidence="1">
    <location>
        <position position="1"/>
    </location>
</feature>